<dbReference type="Proteomes" id="UP001354073">
    <property type="component" value="Unassembled WGS sequence"/>
</dbReference>
<evidence type="ECO:0000313" key="1">
    <source>
        <dbReference type="EMBL" id="MGI1900983.1"/>
    </source>
</evidence>
<accession>A0ACC7RIU3</accession>
<keyword evidence="1" id="KW-0547">Nucleotide-binding</keyword>
<sequence>TYDFIIGSLILLLLLPVMTAMRMYFFGSLASEITLKIKTHIHDSIILKNESFFDSVNIAEVSSRINSDCDVIMDLVQSDIPILIRSIFLTIGSFIFISFISLEISIAFLILFPMFYFISSALGKRIKDTMSAYQTSLAKSNQVAFDNFNMHLMIKVHSFFDEAKYNYKISQDKSRKLYLENIKNLAYLQFFMILFSLSLVLLLSYIGYFLIQSATLTIGEFSAILLYLVMLVSNVGNLITFWSTLKQSVGSLEYLYEKILLGGDKEDHCYQCFDMNIEDISFENVSFRYSDKCNNDILKNLSFTIKKGEINLLVGASGTGKTTIKKIILGLYEQNEGHIYNGSKKITHQELIGLRGKISCVEQFPLFMSGSILDNLLLGLDSSNDYSIYKVIEACKKSEAHDFIINFPDGYQTQIGDRGTLLSGGQKQRLSIARALLKNTEFIILDEFTSAIDESTRDVISKNVIEIFKGKTILMITHDTRHFSLAKNIIEI</sequence>
<protein>
    <submittedName>
        <fullName evidence="1">ABC transporter ATP-binding protein</fullName>
    </submittedName>
</protein>
<dbReference type="EMBL" id="JAVHXJ020000279">
    <property type="protein sequence ID" value="MGI1900983.1"/>
    <property type="molecule type" value="Genomic_DNA"/>
</dbReference>
<name>A0ACC7RIU3_9VIBR</name>
<evidence type="ECO:0000313" key="2">
    <source>
        <dbReference type="Proteomes" id="UP001354073"/>
    </source>
</evidence>
<organism evidence="1 2">
    <name type="scientific">Vibrio campbellii</name>
    <dbReference type="NCBI Taxonomy" id="680"/>
    <lineage>
        <taxon>Bacteria</taxon>
        <taxon>Pseudomonadati</taxon>
        <taxon>Pseudomonadota</taxon>
        <taxon>Gammaproteobacteria</taxon>
        <taxon>Vibrionales</taxon>
        <taxon>Vibrionaceae</taxon>
        <taxon>Vibrio</taxon>
    </lineage>
</organism>
<comment type="caution">
    <text evidence="1">The sequence shown here is derived from an EMBL/GenBank/DDBJ whole genome shotgun (WGS) entry which is preliminary data.</text>
</comment>
<feature type="non-terminal residue" evidence="1">
    <location>
        <position position="1"/>
    </location>
</feature>
<proteinExistence type="predicted"/>
<keyword evidence="1" id="KW-0067">ATP-binding</keyword>
<reference evidence="1" key="1">
    <citation type="submission" date="2024-11" db="EMBL/GenBank/DDBJ databases">
        <title>Identification of new Vibrio campbellii strains harboring the pVA1 plasmid isolated from Penaeus vannamei postlarvae affected by outbreaks of acute hepatopancreatic necrosis disease (AHPND) in Mexico.</title>
        <authorList>
            <person name="Gomez-Gil B."/>
            <person name="Enciso-Ibarra J."/>
        </authorList>
    </citation>
    <scope>NUCLEOTIDE SEQUENCE</scope>
    <source>
        <strain evidence="1">M270204</strain>
    </source>
</reference>
<gene>
    <name evidence="1" type="ORF">REH74_026000</name>
</gene>